<protein>
    <submittedName>
        <fullName evidence="13">P-loop containing nucleoside triphosphate hydrolase protein</fullName>
    </submittedName>
</protein>
<dbReference type="EMBL" id="JAFCMP010000229">
    <property type="protein sequence ID" value="KAG5182648.1"/>
    <property type="molecule type" value="Genomic_DNA"/>
</dbReference>
<dbReference type="FunFam" id="3.40.850.10:FF:000019">
    <property type="entry name" value="Kinesin-like protein KIN-5D"/>
    <property type="match status" value="1"/>
</dbReference>
<keyword evidence="6 9" id="KW-0505">Motor protein</keyword>
<dbReference type="GO" id="GO:0005876">
    <property type="term" value="C:spindle microtubule"/>
    <property type="evidence" value="ECO:0007669"/>
    <property type="project" value="TreeGrafter"/>
</dbReference>
<dbReference type="Proteomes" id="UP000664859">
    <property type="component" value="Unassembled WGS sequence"/>
</dbReference>
<dbReference type="PANTHER" id="PTHR47970">
    <property type="entry name" value="KINESIN-LIKE PROTEIN KIF11"/>
    <property type="match status" value="1"/>
</dbReference>
<evidence type="ECO:0000313" key="14">
    <source>
        <dbReference type="Proteomes" id="UP000664859"/>
    </source>
</evidence>
<dbReference type="GO" id="GO:0005524">
    <property type="term" value="F:ATP binding"/>
    <property type="evidence" value="ECO:0007669"/>
    <property type="project" value="UniProtKB-UniRule"/>
</dbReference>
<dbReference type="AlphaFoldDB" id="A0A836CEW9"/>
<keyword evidence="7" id="KW-0206">Cytoskeleton</keyword>
<dbReference type="OrthoDB" id="3176171at2759"/>
<comment type="subcellular location">
    <subcellularLocation>
        <location evidence="1">Cytoplasm</location>
        <location evidence="1">Cytoskeleton</location>
    </subcellularLocation>
</comment>
<dbReference type="SUPFAM" id="SSF52540">
    <property type="entry name" value="P-loop containing nucleoside triphosphate hydrolases"/>
    <property type="match status" value="1"/>
</dbReference>
<evidence type="ECO:0000256" key="10">
    <source>
        <dbReference type="SAM" id="Coils"/>
    </source>
</evidence>
<keyword evidence="5 9" id="KW-0067">ATP-binding</keyword>
<feature type="coiled-coil region" evidence="10">
    <location>
        <begin position="367"/>
        <end position="415"/>
    </location>
</feature>
<evidence type="ECO:0000256" key="5">
    <source>
        <dbReference type="ARBA" id="ARBA00022840"/>
    </source>
</evidence>
<feature type="region of interest" description="Disordered" evidence="11">
    <location>
        <begin position="1054"/>
        <end position="1096"/>
    </location>
</feature>
<accession>A0A836CEW9</accession>
<evidence type="ECO:0000256" key="2">
    <source>
        <dbReference type="ARBA" id="ARBA00022490"/>
    </source>
</evidence>
<evidence type="ECO:0000256" key="11">
    <source>
        <dbReference type="SAM" id="MobiDB-lite"/>
    </source>
</evidence>
<evidence type="ECO:0000256" key="8">
    <source>
        <dbReference type="ARBA" id="ARBA00034704"/>
    </source>
</evidence>
<evidence type="ECO:0000313" key="13">
    <source>
        <dbReference type="EMBL" id="KAG5182648.1"/>
    </source>
</evidence>
<evidence type="ECO:0000256" key="6">
    <source>
        <dbReference type="ARBA" id="ARBA00023175"/>
    </source>
</evidence>
<evidence type="ECO:0000256" key="1">
    <source>
        <dbReference type="ARBA" id="ARBA00004245"/>
    </source>
</evidence>
<evidence type="ECO:0000259" key="12">
    <source>
        <dbReference type="PROSITE" id="PS50067"/>
    </source>
</evidence>
<dbReference type="InterPro" id="IPR027417">
    <property type="entry name" value="P-loop_NTPase"/>
</dbReference>
<sequence length="1096" mass="115182">LDRSYIYDKVFGPYATQEEVFDQTVKPIVGEMLQGFNCTVFAYGQTGTGKTYTMEGELTDADNMGIIPRSVHTIFEQLESLQADYTVRVSFLELYNEELADLLVDGTKGKPPAGPGAKGAQAGGVVLRESRTGGVTVCGLEEVQVLDAPDIFRILERGIQQRRTAATLMNKNSSRSHSIFTLKIMIKELLPDGQEVMRNGQLNLVDLAGSECVGRSGATQNRAREAGNINQSLLTLGRVITALVEHHPHIPYRDSKLTRLLQESLGGRARTCLIATITSSSDAMEETLSSLDYALKAKSIENRPTANQKLTKKHMLKEYASEIESLRSMLQAAREKNGVYLDPAYYEQIESARESQKNLIVEQEGVIRSKTEEAKALKAANDTLAEEKAAVEELLEQTAQELRDTQATLGSTEEALCETRGALALESDAHAATRAQLARTAAALTATRHALTDARMELSATQAVVHEQEETEATLREQAAATRASLSAAAADVALLQHKIERQDAAAARRRAAALAYRDDAAAAAGALSAAVSSIRTLRAAALAYRDDAAAAALSAAVSSFIGQHRECSEGLRASLDAGLAVAHGGLTELANKLEGAMMQAAAASAATSGSVGGDCAAAAAQLQQAAAAVEQCLAEQQQGMESAQAQTGAALSKLETELATQELAEVRQWAECKLNEQAQALAAQKAEALAFARQRRADVQSQADMMVEAVSRMMADFKQKTCAEFEGHETTLVGNYDQSIAVCQQVCDTIATRVGEAGVKAAAWGQGLGESLHSVKEDVQRDIAQRRCDSNFYISDKLASWQVAAGCAAAAAAAEALSAATLESSTAAAQAALARIAAERAAAANMQDSMDICVQDLGSDHGAGVTEANEVLGAYVDGAAATQGPSGDTPCKKEYYASALATKCASLTLPPPPPPPIPPVRQRKYPFPAAFAHTRAHADIMDGSRNEWRTNGSVRARLDPAVTAVTLAVTHDGDAAVADVSGSSVEAAEAAAEDGAASENGDGGGARAAEDANCAPEPRSTTTSVDEDASQHGDATAADATVCAAACDAALDQQKRRRGAAKNPFTAAVGGGTGGRAAAPLKESNCTTTRSKARL</sequence>
<gene>
    <name evidence="13" type="ORF">JKP88DRAFT_318302</name>
</gene>
<keyword evidence="10" id="KW-0175">Coiled coil</keyword>
<feature type="non-terminal residue" evidence="13">
    <location>
        <position position="1"/>
    </location>
</feature>
<name>A0A836CEW9_9STRA</name>
<dbReference type="GO" id="GO:0008574">
    <property type="term" value="F:plus-end-directed microtubule motor activity"/>
    <property type="evidence" value="ECO:0007669"/>
    <property type="project" value="TreeGrafter"/>
</dbReference>
<feature type="domain" description="Kinesin motor" evidence="12">
    <location>
        <begin position="1"/>
        <end position="300"/>
    </location>
</feature>
<feature type="compositionally biased region" description="Low complexity" evidence="11">
    <location>
        <begin position="989"/>
        <end position="1001"/>
    </location>
</feature>
<dbReference type="Pfam" id="PF00225">
    <property type="entry name" value="Kinesin"/>
    <property type="match status" value="1"/>
</dbReference>
<evidence type="ECO:0000256" key="3">
    <source>
        <dbReference type="ARBA" id="ARBA00022701"/>
    </source>
</evidence>
<feature type="region of interest" description="Disordered" evidence="11">
    <location>
        <begin position="989"/>
        <end position="1034"/>
    </location>
</feature>
<dbReference type="PROSITE" id="PS50067">
    <property type="entry name" value="KINESIN_MOTOR_2"/>
    <property type="match status" value="1"/>
</dbReference>
<comment type="caution">
    <text evidence="13">The sequence shown here is derived from an EMBL/GenBank/DDBJ whole genome shotgun (WGS) entry which is preliminary data.</text>
</comment>
<dbReference type="InterPro" id="IPR036961">
    <property type="entry name" value="Kinesin_motor_dom_sf"/>
</dbReference>
<dbReference type="GO" id="GO:0016787">
    <property type="term" value="F:hydrolase activity"/>
    <property type="evidence" value="ECO:0007669"/>
    <property type="project" value="UniProtKB-KW"/>
</dbReference>
<dbReference type="Gene3D" id="3.40.850.10">
    <property type="entry name" value="Kinesin motor domain"/>
    <property type="match status" value="1"/>
</dbReference>
<proteinExistence type="inferred from homology"/>
<evidence type="ECO:0000256" key="7">
    <source>
        <dbReference type="ARBA" id="ARBA00023212"/>
    </source>
</evidence>
<dbReference type="InterPro" id="IPR047149">
    <property type="entry name" value="KIF11-like"/>
</dbReference>
<keyword evidence="2" id="KW-0963">Cytoplasm</keyword>
<keyword evidence="3" id="KW-0493">Microtubule</keyword>
<dbReference type="PRINTS" id="PR00380">
    <property type="entry name" value="KINESINHEAVY"/>
</dbReference>
<dbReference type="SMART" id="SM00129">
    <property type="entry name" value="KISc"/>
    <property type="match status" value="1"/>
</dbReference>
<dbReference type="GO" id="GO:0007018">
    <property type="term" value="P:microtubule-based movement"/>
    <property type="evidence" value="ECO:0007669"/>
    <property type="project" value="InterPro"/>
</dbReference>
<dbReference type="GO" id="GO:0051231">
    <property type="term" value="P:spindle elongation"/>
    <property type="evidence" value="ECO:0007669"/>
    <property type="project" value="TreeGrafter"/>
</dbReference>
<dbReference type="InterPro" id="IPR001752">
    <property type="entry name" value="Kinesin_motor_dom"/>
</dbReference>
<keyword evidence="13" id="KW-0378">Hydrolase</keyword>
<reference evidence="13" key="1">
    <citation type="submission" date="2021-02" db="EMBL/GenBank/DDBJ databases">
        <title>First Annotated Genome of the Yellow-green Alga Tribonema minus.</title>
        <authorList>
            <person name="Mahan K.M."/>
        </authorList>
    </citation>
    <scope>NUCLEOTIDE SEQUENCE</scope>
    <source>
        <strain evidence="13">UTEX B ZZ1240</strain>
    </source>
</reference>
<dbReference type="GO" id="GO:0090307">
    <property type="term" value="P:mitotic spindle assembly"/>
    <property type="evidence" value="ECO:0007669"/>
    <property type="project" value="TreeGrafter"/>
</dbReference>
<organism evidence="13 14">
    <name type="scientific">Tribonema minus</name>
    <dbReference type="NCBI Taxonomy" id="303371"/>
    <lineage>
        <taxon>Eukaryota</taxon>
        <taxon>Sar</taxon>
        <taxon>Stramenopiles</taxon>
        <taxon>Ochrophyta</taxon>
        <taxon>PX clade</taxon>
        <taxon>Xanthophyceae</taxon>
        <taxon>Tribonematales</taxon>
        <taxon>Tribonemataceae</taxon>
        <taxon>Tribonema</taxon>
    </lineage>
</organism>
<comment type="similarity">
    <text evidence="8">Belongs to the TRAFAC class myosin-kinesin ATPase superfamily. Kinesin family. KIN-5/BimC subfamily.</text>
</comment>
<keyword evidence="14" id="KW-1185">Reference proteome</keyword>
<dbReference type="GO" id="GO:0072686">
    <property type="term" value="C:mitotic spindle"/>
    <property type="evidence" value="ECO:0007669"/>
    <property type="project" value="TreeGrafter"/>
</dbReference>
<evidence type="ECO:0000256" key="4">
    <source>
        <dbReference type="ARBA" id="ARBA00022741"/>
    </source>
</evidence>
<dbReference type="PANTHER" id="PTHR47970:SF12">
    <property type="entry name" value="KINESIN FAMILY MEMBER 11"/>
    <property type="match status" value="1"/>
</dbReference>
<dbReference type="PROSITE" id="PS00411">
    <property type="entry name" value="KINESIN_MOTOR_1"/>
    <property type="match status" value="1"/>
</dbReference>
<feature type="binding site" evidence="9">
    <location>
        <begin position="44"/>
        <end position="51"/>
    </location>
    <ligand>
        <name>ATP</name>
        <dbReference type="ChEBI" id="CHEBI:30616"/>
    </ligand>
</feature>
<evidence type="ECO:0000256" key="9">
    <source>
        <dbReference type="PROSITE-ProRule" id="PRU00283"/>
    </source>
</evidence>
<dbReference type="GO" id="GO:0008017">
    <property type="term" value="F:microtubule binding"/>
    <property type="evidence" value="ECO:0007669"/>
    <property type="project" value="InterPro"/>
</dbReference>
<feature type="compositionally biased region" description="Polar residues" evidence="11">
    <location>
        <begin position="1085"/>
        <end position="1096"/>
    </location>
</feature>
<dbReference type="InterPro" id="IPR019821">
    <property type="entry name" value="Kinesin_motor_CS"/>
</dbReference>
<keyword evidence="4 9" id="KW-0547">Nucleotide-binding</keyword>